<feature type="region of interest" description="Disordered" evidence="1">
    <location>
        <begin position="47"/>
        <end position="74"/>
    </location>
</feature>
<protein>
    <recommendedName>
        <fullName evidence="5">Secreted protein</fullName>
    </recommendedName>
</protein>
<sequence>MSAAAVLLALLASPAAALNAAQDTALDVAQDAAMDAALDAELDRKDEAALAQARHHHTAQPNISPSSTVVIHTH</sequence>
<name>A0A0N1I652_PAPMA</name>
<evidence type="ECO:0008006" key="5">
    <source>
        <dbReference type="Google" id="ProtNLM"/>
    </source>
</evidence>
<dbReference type="EMBL" id="KQ460889">
    <property type="protein sequence ID" value="KPJ11083.1"/>
    <property type="molecule type" value="Genomic_DNA"/>
</dbReference>
<organism evidence="3 4">
    <name type="scientific">Papilio machaon</name>
    <name type="common">Old World swallowtail butterfly</name>
    <dbReference type="NCBI Taxonomy" id="76193"/>
    <lineage>
        <taxon>Eukaryota</taxon>
        <taxon>Metazoa</taxon>
        <taxon>Ecdysozoa</taxon>
        <taxon>Arthropoda</taxon>
        <taxon>Hexapoda</taxon>
        <taxon>Insecta</taxon>
        <taxon>Pterygota</taxon>
        <taxon>Neoptera</taxon>
        <taxon>Endopterygota</taxon>
        <taxon>Lepidoptera</taxon>
        <taxon>Glossata</taxon>
        <taxon>Ditrysia</taxon>
        <taxon>Papilionoidea</taxon>
        <taxon>Papilionidae</taxon>
        <taxon>Papilioninae</taxon>
        <taxon>Papilio</taxon>
    </lineage>
</organism>
<reference evidence="3 4" key="1">
    <citation type="journal article" date="2015" name="Nat. Commun.">
        <title>Outbred genome sequencing and CRISPR/Cas9 gene editing in butterflies.</title>
        <authorList>
            <person name="Li X."/>
            <person name="Fan D."/>
            <person name="Zhang W."/>
            <person name="Liu G."/>
            <person name="Zhang L."/>
            <person name="Zhao L."/>
            <person name="Fang X."/>
            <person name="Chen L."/>
            <person name="Dong Y."/>
            <person name="Chen Y."/>
            <person name="Ding Y."/>
            <person name="Zhao R."/>
            <person name="Feng M."/>
            <person name="Zhu Y."/>
            <person name="Feng Y."/>
            <person name="Jiang X."/>
            <person name="Zhu D."/>
            <person name="Xiang H."/>
            <person name="Feng X."/>
            <person name="Li S."/>
            <person name="Wang J."/>
            <person name="Zhang G."/>
            <person name="Kronforst M.R."/>
            <person name="Wang W."/>
        </authorList>
    </citation>
    <scope>NUCLEOTIDE SEQUENCE [LARGE SCALE GENOMIC DNA]</scope>
    <source>
        <strain evidence="3">Ya'a_city_454_Pm</strain>
        <tissue evidence="3">Whole body</tissue>
    </source>
</reference>
<feature type="signal peptide" evidence="2">
    <location>
        <begin position="1"/>
        <end position="17"/>
    </location>
</feature>
<evidence type="ECO:0000313" key="3">
    <source>
        <dbReference type="EMBL" id="KPJ11083.1"/>
    </source>
</evidence>
<feature type="chain" id="PRO_5005873795" description="Secreted protein" evidence="2">
    <location>
        <begin position="18"/>
        <end position="74"/>
    </location>
</feature>
<keyword evidence="4" id="KW-1185">Reference proteome</keyword>
<feature type="compositionally biased region" description="Polar residues" evidence="1">
    <location>
        <begin position="59"/>
        <end position="74"/>
    </location>
</feature>
<keyword evidence="2" id="KW-0732">Signal</keyword>
<dbReference type="AlphaFoldDB" id="A0A0N1I652"/>
<evidence type="ECO:0000313" key="4">
    <source>
        <dbReference type="Proteomes" id="UP000053240"/>
    </source>
</evidence>
<dbReference type="InParanoid" id="A0A0N1I652"/>
<gene>
    <name evidence="3" type="ORF">RR48_04228</name>
</gene>
<accession>A0A0N1I652</accession>
<evidence type="ECO:0000256" key="1">
    <source>
        <dbReference type="SAM" id="MobiDB-lite"/>
    </source>
</evidence>
<proteinExistence type="predicted"/>
<evidence type="ECO:0000256" key="2">
    <source>
        <dbReference type="SAM" id="SignalP"/>
    </source>
</evidence>
<dbReference type="Proteomes" id="UP000053240">
    <property type="component" value="Unassembled WGS sequence"/>
</dbReference>